<gene>
    <name evidence="15" type="ORF">UU55_C0006G0005</name>
</gene>
<name>A0A0G0VPZ1_UNCKA</name>
<evidence type="ECO:0000256" key="5">
    <source>
        <dbReference type="ARBA" id="ARBA00022741"/>
    </source>
</evidence>
<dbReference type="Gene3D" id="3.90.740.10">
    <property type="entry name" value="Valyl/Leucyl/Isoleucyl-tRNA synthetase, editing domain"/>
    <property type="match status" value="1"/>
</dbReference>
<keyword evidence="4 12" id="KW-0436">Ligase</keyword>
<comment type="caution">
    <text evidence="15">The sequence shown here is derived from an EMBL/GenBank/DDBJ whole genome shotgun (WGS) entry which is preliminary data.</text>
</comment>
<reference evidence="15 16" key="1">
    <citation type="journal article" date="2015" name="Nature">
        <title>rRNA introns, odd ribosomes, and small enigmatic genomes across a large radiation of phyla.</title>
        <authorList>
            <person name="Brown C.T."/>
            <person name="Hug L.A."/>
            <person name="Thomas B.C."/>
            <person name="Sharon I."/>
            <person name="Castelle C.J."/>
            <person name="Singh A."/>
            <person name="Wilkins M.J."/>
            <person name="Williams K.H."/>
            <person name="Banfield J.F."/>
        </authorList>
    </citation>
    <scope>NUCLEOTIDE SEQUENCE [LARGE SCALE GENOMIC DNA]</scope>
</reference>
<comment type="similarity">
    <text evidence="1">Belongs to the class-I aminoacyl-tRNA synthetase family. IleS type 2 subfamily.</text>
</comment>
<dbReference type="GO" id="GO:0005524">
    <property type="term" value="F:ATP binding"/>
    <property type="evidence" value="ECO:0007669"/>
    <property type="project" value="UniProtKB-KW"/>
</dbReference>
<evidence type="ECO:0000313" key="16">
    <source>
        <dbReference type="Proteomes" id="UP000033947"/>
    </source>
</evidence>
<keyword evidence="7 12" id="KW-0648">Protein biosynthesis</keyword>
<evidence type="ECO:0000256" key="3">
    <source>
        <dbReference type="ARBA" id="ARBA00022490"/>
    </source>
</evidence>
<evidence type="ECO:0000256" key="9">
    <source>
        <dbReference type="ARBA" id="ARBA00025217"/>
    </source>
</evidence>
<evidence type="ECO:0000259" key="14">
    <source>
        <dbReference type="Pfam" id="PF08264"/>
    </source>
</evidence>
<feature type="domain" description="Methionyl/Valyl/Leucyl/Isoleucyl-tRNA synthetase anticodon-binding" evidence="14">
    <location>
        <begin position="683"/>
        <end position="830"/>
    </location>
</feature>
<evidence type="ECO:0000256" key="10">
    <source>
        <dbReference type="ARBA" id="ARBA00048359"/>
    </source>
</evidence>
<evidence type="ECO:0000256" key="8">
    <source>
        <dbReference type="ARBA" id="ARBA00023146"/>
    </source>
</evidence>
<dbReference type="InterPro" id="IPR009080">
    <property type="entry name" value="tRNAsynth_Ia_anticodon-bd"/>
</dbReference>
<dbReference type="AlphaFoldDB" id="A0A0G0VPZ1"/>
<keyword evidence="8 12" id="KW-0030">Aminoacyl-tRNA synthetase</keyword>
<dbReference type="InterPro" id="IPR002301">
    <property type="entry name" value="Ile-tRNA-ligase"/>
</dbReference>
<evidence type="ECO:0000313" key="15">
    <source>
        <dbReference type="EMBL" id="KKS03035.1"/>
    </source>
</evidence>
<evidence type="ECO:0000259" key="13">
    <source>
        <dbReference type="Pfam" id="PF00133"/>
    </source>
</evidence>
<dbReference type="InterPro" id="IPR033709">
    <property type="entry name" value="Anticodon_Ile_ABEc"/>
</dbReference>
<dbReference type="SUPFAM" id="SSF50677">
    <property type="entry name" value="ValRS/IleRS/LeuRS editing domain"/>
    <property type="match status" value="1"/>
</dbReference>
<keyword evidence="3" id="KW-0963">Cytoplasm</keyword>
<evidence type="ECO:0000256" key="2">
    <source>
        <dbReference type="ARBA" id="ARBA00013165"/>
    </source>
</evidence>
<dbReference type="PATRIC" id="fig|1619123.3.peg.491"/>
<evidence type="ECO:0000256" key="6">
    <source>
        <dbReference type="ARBA" id="ARBA00022840"/>
    </source>
</evidence>
<dbReference type="GO" id="GO:0005737">
    <property type="term" value="C:cytoplasm"/>
    <property type="evidence" value="ECO:0007669"/>
    <property type="project" value="UniProtKB-UniRule"/>
</dbReference>
<dbReference type="GO" id="GO:0006428">
    <property type="term" value="P:isoleucyl-tRNA aminoacylation"/>
    <property type="evidence" value="ECO:0007669"/>
    <property type="project" value="UniProtKB-UniRule"/>
</dbReference>
<organism evidence="15 16">
    <name type="scientific">candidate division WWE3 bacterium GW2011_GWC2_41_23</name>
    <dbReference type="NCBI Taxonomy" id="1619123"/>
    <lineage>
        <taxon>Bacteria</taxon>
        <taxon>Katanobacteria</taxon>
    </lineage>
</organism>
<comment type="function">
    <text evidence="9">Catalyzes the attachment of isoleucine to tRNA(Ile). As IleRS can inadvertently accommodate and process structurally similar amino acids such as valine, to avoid such errors it has two additional distinct tRNA(Ile)-dependent editing activities. One activity is designated as 'pretransfer' editing and involves the hydrolysis of activated Val-AMP. The other activity is designated 'posttransfer' editing and involves deacylation of mischarged Val-tRNA(Ile).</text>
</comment>
<dbReference type="SUPFAM" id="SSF52374">
    <property type="entry name" value="Nucleotidylyl transferase"/>
    <property type="match status" value="1"/>
</dbReference>
<dbReference type="PANTHER" id="PTHR42780">
    <property type="entry name" value="SOLEUCYL-TRNA SYNTHETASE"/>
    <property type="match status" value="1"/>
</dbReference>
<protein>
    <recommendedName>
        <fullName evidence="2 11">Isoleucine--tRNA ligase</fullName>
        <ecNumber evidence="2 11">6.1.1.5</ecNumber>
    </recommendedName>
</protein>
<dbReference type="GO" id="GO:0004822">
    <property type="term" value="F:isoleucine-tRNA ligase activity"/>
    <property type="evidence" value="ECO:0007669"/>
    <property type="project" value="UniProtKB-UniRule"/>
</dbReference>
<evidence type="ECO:0000256" key="4">
    <source>
        <dbReference type="ARBA" id="ARBA00022598"/>
    </source>
</evidence>
<comment type="catalytic activity">
    <reaction evidence="10">
        <text>tRNA(Ile) + L-isoleucine + ATP = L-isoleucyl-tRNA(Ile) + AMP + diphosphate</text>
        <dbReference type="Rhea" id="RHEA:11060"/>
        <dbReference type="Rhea" id="RHEA-COMP:9666"/>
        <dbReference type="Rhea" id="RHEA-COMP:9695"/>
        <dbReference type="ChEBI" id="CHEBI:30616"/>
        <dbReference type="ChEBI" id="CHEBI:33019"/>
        <dbReference type="ChEBI" id="CHEBI:58045"/>
        <dbReference type="ChEBI" id="CHEBI:78442"/>
        <dbReference type="ChEBI" id="CHEBI:78528"/>
        <dbReference type="ChEBI" id="CHEBI:456215"/>
        <dbReference type="EC" id="6.1.1.5"/>
    </reaction>
</comment>
<dbReference type="PANTHER" id="PTHR42780:SF1">
    <property type="entry name" value="ISOLEUCINE--TRNA LIGASE, CYTOPLASMIC"/>
    <property type="match status" value="1"/>
</dbReference>
<dbReference type="InterPro" id="IPR013155">
    <property type="entry name" value="M/V/L/I-tRNA-synth_anticd-bd"/>
</dbReference>
<dbReference type="Gene3D" id="3.40.50.620">
    <property type="entry name" value="HUPs"/>
    <property type="match status" value="2"/>
</dbReference>
<dbReference type="InterPro" id="IPR001412">
    <property type="entry name" value="aa-tRNA-synth_I_CS"/>
</dbReference>
<evidence type="ECO:0000256" key="12">
    <source>
        <dbReference type="RuleBase" id="RU363035"/>
    </source>
</evidence>
<dbReference type="CDD" id="cd07961">
    <property type="entry name" value="Anticodon_Ia_Ile_ABEc"/>
    <property type="match status" value="1"/>
</dbReference>
<dbReference type="Pfam" id="PF00133">
    <property type="entry name" value="tRNA-synt_1"/>
    <property type="match status" value="1"/>
</dbReference>
<keyword evidence="5 12" id="KW-0547">Nucleotide-binding</keyword>
<proteinExistence type="inferred from homology"/>
<dbReference type="EMBL" id="LCBB01000006">
    <property type="protein sequence ID" value="KKS03035.1"/>
    <property type="molecule type" value="Genomic_DNA"/>
</dbReference>
<feature type="domain" description="Aminoacyl-tRNA synthetase class Ia" evidence="13">
    <location>
        <begin position="20"/>
        <end position="631"/>
    </location>
</feature>
<dbReference type="InterPro" id="IPR009008">
    <property type="entry name" value="Val/Leu/Ile-tRNA-synth_edit"/>
</dbReference>
<dbReference type="Gene3D" id="1.10.730.10">
    <property type="entry name" value="Isoleucyl-tRNA Synthetase, Domain 1"/>
    <property type="match status" value="1"/>
</dbReference>
<dbReference type="PROSITE" id="PS00178">
    <property type="entry name" value="AA_TRNA_LIGASE_I"/>
    <property type="match status" value="1"/>
</dbReference>
<dbReference type="Pfam" id="PF08264">
    <property type="entry name" value="Anticodon_1"/>
    <property type="match status" value="1"/>
</dbReference>
<dbReference type="InterPro" id="IPR014729">
    <property type="entry name" value="Rossmann-like_a/b/a_fold"/>
</dbReference>
<sequence>MDNKVDSQKNTSIPEMEDTVLQFWLRNKIFEKSVEKNPKEDLYVFYDGPPFISGLPHYGHLLGSIAKDIIPRYWTMKGKRVERVWGWDAHGLTVENKVQKKLGIKNRRDIEAFGLEKFAEECYNYTRDVSAEWEWYVNKIGRWVDFKNAYRTTDSNYMESVMWTFKQLYDKGLIYEGIRTSLYCTRCGTPVSNFEIAMDNSYKDVEDPAITVKFKIITDGEYKDAFALAWTTTPWTIPSNRALVVDKGADYNVVESEGTRYITAEARNDSVFSGSEFKVIKKIKGSELIGLKYEPPFRFYSSKEGEFEIYHYDGMVSMEEGAGIVHSAPGFGEIDSEMGKHFGLTLMLTIDDEGKFVPGTEKKNPYAGVFYKAADEPLINDLLQAGLLFKNEKVIHRFPYHDRCDTLLIQRAQQSWFIDVNSLKSKMAELNEKINWIPEHLKQGRFGQNVNQQPDWCISRNRYWATPMPVWESPDGDRIVVASVKEIEELSGQKVENLHRPYIDRIVIKKDGKEYKRRVEVLDSWVDAGSMPWAQIHYPFDNKEKFESNFPGDYIVEYIAQVRAWFNVMHILSTAVFNSNSFTNAISTGVMAGSDGRKMSKTFNNYTDPRQVLQDYGGDALRLYLMGSPLMVGENANFEESELRTKLRNVLNPLWNSVKYFQMYATVFNWKESEVIKSDHVLDTWVTARLNEVIKEIATNMEQYHVPATVRVVEEFVDDLSRWYVRRSRERISTGDKKALSTLYAVLLNFSKAVAPVIPFMSESMFGVLKTFSVGDTQESVHLEQFPGFDDDIIASNQGLLEDMKKVRDLVSYGLYLRSDKKISVRQPLSSFAVSGVEELPSELSALVLDELNVKEIQYVTEVPAEYASASFNSVTVGLDTNITDELKYEGLLRDFVRKIQELRKEAGLKVGDLIEVTHPSDPDTLKVVELYGSEIAKKTQASNLVTGPDFAVRKIN</sequence>
<evidence type="ECO:0000256" key="11">
    <source>
        <dbReference type="NCBIfam" id="TIGR00392"/>
    </source>
</evidence>
<dbReference type="NCBIfam" id="TIGR00392">
    <property type="entry name" value="ileS"/>
    <property type="match status" value="1"/>
</dbReference>
<dbReference type="InterPro" id="IPR002300">
    <property type="entry name" value="aa-tRNA-synth_Ia"/>
</dbReference>
<dbReference type="Pfam" id="PF19302">
    <property type="entry name" value="DUF5915"/>
    <property type="match status" value="1"/>
</dbReference>
<accession>A0A0G0VPZ1</accession>
<dbReference type="EC" id="6.1.1.5" evidence="2 11"/>
<evidence type="ECO:0000256" key="7">
    <source>
        <dbReference type="ARBA" id="ARBA00022917"/>
    </source>
</evidence>
<dbReference type="GO" id="GO:0002161">
    <property type="term" value="F:aminoacyl-tRNA deacylase activity"/>
    <property type="evidence" value="ECO:0007669"/>
    <property type="project" value="InterPro"/>
</dbReference>
<evidence type="ECO:0000256" key="1">
    <source>
        <dbReference type="ARBA" id="ARBA00007078"/>
    </source>
</evidence>
<dbReference type="PRINTS" id="PR00984">
    <property type="entry name" value="TRNASYNTHILE"/>
</dbReference>
<dbReference type="SUPFAM" id="SSF47323">
    <property type="entry name" value="Anticodon-binding domain of a subclass of class I aminoacyl-tRNA synthetases"/>
    <property type="match status" value="1"/>
</dbReference>
<dbReference type="InterPro" id="IPR023586">
    <property type="entry name" value="Ile-tRNA-ligase_type2"/>
</dbReference>
<keyword evidence="6 12" id="KW-0067">ATP-binding</keyword>
<dbReference type="Proteomes" id="UP000033947">
    <property type="component" value="Unassembled WGS sequence"/>
</dbReference>
<dbReference type="GO" id="GO:0000049">
    <property type="term" value="F:tRNA binding"/>
    <property type="evidence" value="ECO:0007669"/>
    <property type="project" value="InterPro"/>
</dbReference>